<dbReference type="GO" id="GO:0016301">
    <property type="term" value="F:kinase activity"/>
    <property type="evidence" value="ECO:0007669"/>
    <property type="project" value="UniProtKB-KW"/>
</dbReference>
<name>A0A1D3TXD4_9FIRM</name>
<dbReference type="Gene3D" id="1.10.287.130">
    <property type="match status" value="1"/>
</dbReference>
<evidence type="ECO:0000313" key="4">
    <source>
        <dbReference type="EMBL" id="SCP98983.1"/>
    </source>
</evidence>
<accession>A0A1D3TXD4</accession>
<dbReference type="GO" id="GO:0042802">
    <property type="term" value="F:identical protein binding"/>
    <property type="evidence" value="ECO:0007669"/>
    <property type="project" value="TreeGrafter"/>
</dbReference>
<keyword evidence="5" id="KW-1185">Reference proteome</keyword>
<dbReference type="CDD" id="cd16935">
    <property type="entry name" value="HATPase_AgrC-ComD-like"/>
    <property type="match status" value="1"/>
</dbReference>
<feature type="domain" description="SpoOB alpha-helical" evidence="3">
    <location>
        <begin position="228"/>
        <end position="283"/>
    </location>
</feature>
<feature type="transmembrane region" description="Helical" evidence="1">
    <location>
        <begin position="122"/>
        <end position="142"/>
    </location>
</feature>
<proteinExistence type="predicted"/>
<gene>
    <name evidence="4" type="ORF">SAMN05421730_103015</name>
</gene>
<evidence type="ECO:0000313" key="5">
    <source>
        <dbReference type="Proteomes" id="UP000199315"/>
    </source>
</evidence>
<evidence type="ECO:0000256" key="1">
    <source>
        <dbReference type="SAM" id="Phobius"/>
    </source>
</evidence>
<dbReference type="PANTHER" id="PTHR40448:SF1">
    <property type="entry name" value="TWO-COMPONENT SENSOR HISTIDINE KINASE"/>
    <property type="match status" value="1"/>
</dbReference>
<dbReference type="STRING" id="1619234.SAMN05421730_103015"/>
<dbReference type="Pfam" id="PF14501">
    <property type="entry name" value="HATPase_c_5"/>
    <property type="match status" value="1"/>
</dbReference>
<dbReference type="SUPFAM" id="SSF55874">
    <property type="entry name" value="ATPase domain of HSP90 chaperone/DNA topoisomerase II/histidine kinase"/>
    <property type="match status" value="1"/>
</dbReference>
<feature type="transmembrane region" description="Helical" evidence="1">
    <location>
        <begin position="7"/>
        <end position="29"/>
    </location>
</feature>
<dbReference type="EMBL" id="FMKA01000030">
    <property type="protein sequence ID" value="SCP98983.1"/>
    <property type="molecule type" value="Genomic_DNA"/>
</dbReference>
<evidence type="ECO:0000259" key="2">
    <source>
        <dbReference type="Pfam" id="PF14501"/>
    </source>
</evidence>
<feature type="domain" description="Sensor histidine kinase NatK-like C-terminal" evidence="2">
    <location>
        <begin position="322"/>
        <end position="421"/>
    </location>
</feature>
<feature type="transmembrane region" description="Helical" evidence="1">
    <location>
        <begin position="154"/>
        <end position="176"/>
    </location>
</feature>
<dbReference type="InterPro" id="IPR032834">
    <property type="entry name" value="NatK-like_C"/>
</dbReference>
<dbReference type="AlphaFoldDB" id="A0A1D3TXD4"/>
<feature type="transmembrane region" description="Helical" evidence="1">
    <location>
        <begin position="41"/>
        <end position="74"/>
    </location>
</feature>
<dbReference type="Gene3D" id="3.30.565.10">
    <property type="entry name" value="Histidine kinase-like ATPase, C-terminal domain"/>
    <property type="match status" value="1"/>
</dbReference>
<dbReference type="InterPro" id="IPR039506">
    <property type="entry name" value="SPOB_a"/>
</dbReference>
<feature type="transmembrane region" description="Helical" evidence="1">
    <location>
        <begin position="86"/>
        <end position="110"/>
    </location>
</feature>
<evidence type="ECO:0000259" key="3">
    <source>
        <dbReference type="Pfam" id="PF14689"/>
    </source>
</evidence>
<dbReference type="PANTHER" id="PTHR40448">
    <property type="entry name" value="TWO-COMPONENT SENSOR HISTIDINE KINASE"/>
    <property type="match status" value="1"/>
</dbReference>
<organism evidence="4 5">
    <name type="scientific">Anaerobium acetethylicum</name>
    <dbReference type="NCBI Taxonomy" id="1619234"/>
    <lineage>
        <taxon>Bacteria</taxon>
        <taxon>Bacillati</taxon>
        <taxon>Bacillota</taxon>
        <taxon>Clostridia</taxon>
        <taxon>Lachnospirales</taxon>
        <taxon>Lachnospiraceae</taxon>
        <taxon>Anaerobium</taxon>
    </lineage>
</organism>
<keyword evidence="4" id="KW-0808">Transferase</keyword>
<dbReference type="Proteomes" id="UP000199315">
    <property type="component" value="Unassembled WGS sequence"/>
</dbReference>
<reference evidence="4 5" key="1">
    <citation type="submission" date="2016-09" db="EMBL/GenBank/DDBJ databases">
        <authorList>
            <person name="Capua I."/>
            <person name="De Benedictis P."/>
            <person name="Joannis T."/>
            <person name="Lombin L.H."/>
            <person name="Cattoli G."/>
        </authorList>
    </citation>
    <scope>NUCLEOTIDE SEQUENCE [LARGE SCALE GENOMIC DNA]</scope>
    <source>
        <strain evidence="4 5">GluBS11</strain>
    </source>
</reference>
<feature type="transmembrane region" description="Helical" evidence="1">
    <location>
        <begin position="182"/>
        <end position="207"/>
    </location>
</feature>
<keyword evidence="4" id="KW-0418">Kinase</keyword>
<keyword evidence="1" id="KW-0812">Transmembrane</keyword>
<protein>
    <submittedName>
        <fullName evidence="4">Sensor_kinase_SpoOB-type, alpha-helical domain</fullName>
    </submittedName>
</protein>
<sequence length="431" mass="49351">MELTANDVTYILVNLFRTYAIFKLLNIFYDREGVNVKFEIALYSVYCIVLTLVCLIGNVPYIMLLCNTLGLFVLTFNYKGGLKSKFLSVIYVYIISICVESIVVLMSGYVNTHILSENNYTSIFGLVSIPIILYAVALLMQNFKNVKKGKSVPVFYWISAVAIPLASLFIIINILNAQGLGIVTRLLCIAFLFCINLITFTLYDVMVKALEERMDRRLLTEQNNYYERQFEIMKTSLESTRAVRHDMVNHLSSLRFFVKSKEYEKTEEYLEKLLNQCEKQRETVHSGNVIIDSIMNYKLQEMENKNIEADCEIQVPESLEIESFDMTVILGNLLDNAIHACSKIEPGARKIKIDIRFNKGILVIKVKNSYNGIVDYENKEIVTTSGDRQNHGIGLQNIKKAVERNHGVLDIVHTVEYFLVTAMLYVNAETE</sequence>
<dbReference type="InterPro" id="IPR036890">
    <property type="entry name" value="HATPase_C_sf"/>
</dbReference>
<keyword evidence="1" id="KW-0472">Membrane</keyword>
<keyword evidence="1" id="KW-1133">Transmembrane helix</keyword>
<dbReference type="Pfam" id="PF14689">
    <property type="entry name" value="SPOB_a"/>
    <property type="match status" value="1"/>
</dbReference>